<name>A0A381VQX8_9ZZZZ</name>
<sequence length="32" mass="3469">MSRRISLAALAPGAPITPPPGCVLEPHMYKFF</sequence>
<reference evidence="1" key="1">
    <citation type="submission" date="2018-05" db="EMBL/GenBank/DDBJ databases">
        <authorList>
            <person name="Lanie J.A."/>
            <person name="Ng W.-L."/>
            <person name="Kazmierczak K.M."/>
            <person name="Andrzejewski T.M."/>
            <person name="Davidsen T.M."/>
            <person name="Wayne K.J."/>
            <person name="Tettelin H."/>
            <person name="Glass J.I."/>
            <person name="Rusch D."/>
            <person name="Podicherti R."/>
            <person name="Tsui H.-C.T."/>
            <person name="Winkler M.E."/>
        </authorList>
    </citation>
    <scope>NUCLEOTIDE SEQUENCE</scope>
</reference>
<evidence type="ECO:0000313" key="1">
    <source>
        <dbReference type="EMBL" id="SVA42158.1"/>
    </source>
</evidence>
<proteinExistence type="predicted"/>
<organism evidence="1">
    <name type="scientific">marine metagenome</name>
    <dbReference type="NCBI Taxonomy" id="408172"/>
    <lineage>
        <taxon>unclassified sequences</taxon>
        <taxon>metagenomes</taxon>
        <taxon>ecological metagenomes</taxon>
    </lineage>
</organism>
<dbReference type="AlphaFoldDB" id="A0A381VQX8"/>
<protein>
    <submittedName>
        <fullName evidence="1">Uncharacterized protein</fullName>
    </submittedName>
</protein>
<gene>
    <name evidence="1" type="ORF">METZ01_LOCUS95012</name>
</gene>
<feature type="non-terminal residue" evidence="1">
    <location>
        <position position="32"/>
    </location>
</feature>
<dbReference type="EMBL" id="UINC01009399">
    <property type="protein sequence ID" value="SVA42158.1"/>
    <property type="molecule type" value="Genomic_DNA"/>
</dbReference>
<accession>A0A381VQX8</accession>